<dbReference type="SMART" id="SM00042">
    <property type="entry name" value="CUB"/>
    <property type="match status" value="2"/>
</dbReference>
<evidence type="ECO:0000256" key="1">
    <source>
        <dbReference type="ARBA" id="ARBA00004613"/>
    </source>
</evidence>
<dbReference type="GO" id="GO:0006508">
    <property type="term" value="P:proteolysis"/>
    <property type="evidence" value="ECO:0007669"/>
    <property type="project" value="TreeGrafter"/>
</dbReference>
<feature type="domain" description="NTR" evidence="11">
    <location>
        <begin position="346"/>
        <end position="465"/>
    </location>
</feature>
<evidence type="ECO:0000256" key="9">
    <source>
        <dbReference type="SAM" id="SignalP"/>
    </source>
</evidence>
<evidence type="ECO:0000313" key="13">
    <source>
        <dbReference type="Proteomes" id="UP001311232"/>
    </source>
</evidence>
<keyword evidence="13" id="KW-1185">Reference proteome</keyword>
<name>A0AAV9QY33_9TELE</name>
<dbReference type="EMBL" id="JAHHUM010002649">
    <property type="protein sequence ID" value="KAK5601758.1"/>
    <property type="molecule type" value="Genomic_DNA"/>
</dbReference>
<dbReference type="AlphaFoldDB" id="A0AAV9QY33"/>
<feature type="region of interest" description="Disordered" evidence="8">
    <location>
        <begin position="275"/>
        <end position="315"/>
    </location>
</feature>
<dbReference type="InterPro" id="IPR018933">
    <property type="entry name" value="Netrin_module_non-TIMP"/>
</dbReference>
<comment type="subcellular location">
    <subcellularLocation>
        <location evidence="1">Secreted</location>
    </subcellularLocation>
</comment>
<dbReference type="PANTHER" id="PTHR24251">
    <property type="entry name" value="OVOCHYMASE-RELATED"/>
    <property type="match status" value="1"/>
</dbReference>
<sequence length="465" mass="51186">MMHADCIWGLLLLLSLSLGWTKAQGTNYTRPVFYCGGDLVADSGFIGSEGFPSFYKPNTKCTWRITVPEGNVVTLSFRIFDIEADSQCRYDYLDIYNGHSNLVQKLGRFCGTFRPGAQISTTNTMTLEMVTDGETQTRGFLAYFSGTKPYANDEQFCGGKMTKSQGEIKTPNWPDRKYPPGTSCSWLIIVEPDRVIQVKFDKFVLEADTYCRFDYVAFFNGGERDDSRLIGKYCGDQSPQPIISSGNELLVQFVSDLSVTSDGFFGHYKSLPRDSQPLTVDSGPSTGSGPSERAVKPAESERPAVTTQPPVPTTASLKYVTPSVRPTRRGVTNRNPKRLVPQNPLCARACKRAGTIKKSFCSSEFVITGKVTSLAPGHRGTLSINISLIKAYKSGRLTITQVGETMAIKLVSQCKKCPLVRRGGNYIIMGQVDEDGRGTLEPGAFVAPYKAAHHKLLMNINNQPC</sequence>
<keyword evidence="3 9" id="KW-0732">Signal</keyword>
<evidence type="ECO:0000256" key="5">
    <source>
        <dbReference type="ARBA" id="ARBA00023157"/>
    </source>
</evidence>
<comment type="caution">
    <text evidence="12">The sequence shown here is derived from an EMBL/GenBank/DDBJ whole genome shotgun (WGS) entry which is preliminary data.</text>
</comment>
<dbReference type="PANTHER" id="PTHR24251:SF48">
    <property type="entry name" value="PROCOLLAGEN C-ENDOPEPTIDASE ENHANCER A"/>
    <property type="match status" value="1"/>
</dbReference>
<evidence type="ECO:0000259" key="11">
    <source>
        <dbReference type="PROSITE" id="PS50189"/>
    </source>
</evidence>
<feature type="domain" description="CUB" evidence="10">
    <location>
        <begin position="35"/>
        <end position="147"/>
    </location>
</feature>
<evidence type="ECO:0000256" key="8">
    <source>
        <dbReference type="SAM" id="MobiDB-lite"/>
    </source>
</evidence>
<keyword evidence="5 7" id="KW-1015">Disulfide bond</keyword>
<dbReference type="InterPro" id="IPR035914">
    <property type="entry name" value="Sperma_CUB_dom_sf"/>
</dbReference>
<dbReference type="InterPro" id="IPR008993">
    <property type="entry name" value="TIMP-like_OB-fold"/>
</dbReference>
<feature type="compositionally biased region" description="Polar residues" evidence="8">
    <location>
        <begin position="276"/>
        <end position="289"/>
    </location>
</feature>
<dbReference type="Gene3D" id="2.40.50.120">
    <property type="match status" value="1"/>
</dbReference>
<dbReference type="GO" id="GO:0016504">
    <property type="term" value="F:peptidase activator activity"/>
    <property type="evidence" value="ECO:0007669"/>
    <property type="project" value="TreeGrafter"/>
</dbReference>
<evidence type="ECO:0000256" key="2">
    <source>
        <dbReference type="ARBA" id="ARBA00022525"/>
    </source>
</evidence>
<dbReference type="PROSITE" id="PS01180">
    <property type="entry name" value="CUB"/>
    <property type="match status" value="2"/>
</dbReference>
<dbReference type="SMART" id="SM00643">
    <property type="entry name" value="C345C"/>
    <property type="match status" value="1"/>
</dbReference>
<accession>A0AAV9QY33</accession>
<feature type="signal peptide" evidence="9">
    <location>
        <begin position="1"/>
        <end position="23"/>
    </location>
</feature>
<feature type="chain" id="PRO_5043541474" description="Procollagen C-endopeptidase enhancer" evidence="9">
    <location>
        <begin position="24"/>
        <end position="465"/>
    </location>
</feature>
<evidence type="ECO:0000256" key="4">
    <source>
        <dbReference type="ARBA" id="ARBA00022737"/>
    </source>
</evidence>
<dbReference type="Proteomes" id="UP001311232">
    <property type="component" value="Unassembled WGS sequence"/>
</dbReference>
<dbReference type="InterPro" id="IPR000859">
    <property type="entry name" value="CUB_dom"/>
</dbReference>
<dbReference type="GO" id="GO:0005518">
    <property type="term" value="F:collagen binding"/>
    <property type="evidence" value="ECO:0007669"/>
    <property type="project" value="TreeGrafter"/>
</dbReference>
<comment type="caution">
    <text evidence="7">Lacks conserved residue(s) required for the propagation of feature annotation.</text>
</comment>
<dbReference type="GO" id="GO:0005615">
    <property type="term" value="C:extracellular space"/>
    <property type="evidence" value="ECO:0007669"/>
    <property type="project" value="TreeGrafter"/>
</dbReference>
<dbReference type="PROSITE" id="PS50189">
    <property type="entry name" value="NTR"/>
    <property type="match status" value="1"/>
</dbReference>
<evidence type="ECO:0000259" key="10">
    <source>
        <dbReference type="PROSITE" id="PS01180"/>
    </source>
</evidence>
<organism evidence="12 13">
    <name type="scientific">Crenichthys baileyi</name>
    <name type="common">White River springfish</name>
    <dbReference type="NCBI Taxonomy" id="28760"/>
    <lineage>
        <taxon>Eukaryota</taxon>
        <taxon>Metazoa</taxon>
        <taxon>Chordata</taxon>
        <taxon>Craniata</taxon>
        <taxon>Vertebrata</taxon>
        <taxon>Euteleostomi</taxon>
        <taxon>Actinopterygii</taxon>
        <taxon>Neopterygii</taxon>
        <taxon>Teleostei</taxon>
        <taxon>Neoteleostei</taxon>
        <taxon>Acanthomorphata</taxon>
        <taxon>Ovalentaria</taxon>
        <taxon>Atherinomorphae</taxon>
        <taxon>Cyprinodontiformes</taxon>
        <taxon>Goodeidae</taxon>
        <taxon>Crenichthys</taxon>
    </lineage>
</organism>
<reference evidence="12 13" key="1">
    <citation type="submission" date="2021-06" db="EMBL/GenBank/DDBJ databases">
        <authorList>
            <person name="Palmer J.M."/>
        </authorList>
    </citation>
    <scope>NUCLEOTIDE SEQUENCE [LARGE SCALE GENOMIC DNA]</scope>
    <source>
        <strain evidence="12 13">MEX-2019</strain>
        <tissue evidence="12">Muscle</tissue>
    </source>
</reference>
<dbReference type="Gene3D" id="2.60.120.290">
    <property type="entry name" value="Spermadhesin, CUB domain"/>
    <property type="match status" value="2"/>
</dbReference>
<dbReference type="CDD" id="cd03576">
    <property type="entry name" value="NTR_PCOLCE"/>
    <property type="match status" value="1"/>
</dbReference>
<evidence type="ECO:0000256" key="3">
    <source>
        <dbReference type="ARBA" id="ARBA00022729"/>
    </source>
</evidence>
<dbReference type="CDD" id="cd00041">
    <property type="entry name" value="CUB"/>
    <property type="match status" value="2"/>
</dbReference>
<dbReference type="SUPFAM" id="SSF49854">
    <property type="entry name" value="Spermadhesin, CUB domain"/>
    <property type="match status" value="2"/>
</dbReference>
<dbReference type="Pfam" id="PF00431">
    <property type="entry name" value="CUB"/>
    <property type="match status" value="2"/>
</dbReference>
<evidence type="ECO:0000313" key="12">
    <source>
        <dbReference type="EMBL" id="KAK5601758.1"/>
    </source>
</evidence>
<feature type="disulfide bond" evidence="7">
    <location>
        <begin position="157"/>
        <end position="184"/>
    </location>
</feature>
<dbReference type="InterPro" id="IPR035814">
    <property type="entry name" value="NTR_PCOLCE"/>
</dbReference>
<dbReference type="Pfam" id="PF01759">
    <property type="entry name" value="NTR"/>
    <property type="match status" value="1"/>
</dbReference>
<dbReference type="SUPFAM" id="SSF50242">
    <property type="entry name" value="TIMP-like"/>
    <property type="match status" value="1"/>
</dbReference>
<keyword evidence="4" id="KW-0677">Repeat</keyword>
<proteinExistence type="predicted"/>
<gene>
    <name evidence="12" type="ORF">CRENBAI_021003</name>
</gene>
<evidence type="ECO:0008006" key="14">
    <source>
        <dbReference type="Google" id="ProtNLM"/>
    </source>
</evidence>
<keyword evidence="6" id="KW-0325">Glycoprotein</keyword>
<evidence type="ECO:0000256" key="7">
    <source>
        <dbReference type="PROSITE-ProRule" id="PRU00059"/>
    </source>
</evidence>
<evidence type="ECO:0000256" key="6">
    <source>
        <dbReference type="ARBA" id="ARBA00023180"/>
    </source>
</evidence>
<feature type="compositionally biased region" description="Basic and acidic residues" evidence="8">
    <location>
        <begin position="293"/>
        <end position="302"/>
    </location>
</feature>
<feature type="domain" description="CUB" evidence="10">
    <location>
        <begin position="157"/>
        <end position="271"/>
    </location>
</feature>
<keyword evidence="2" id="KW-0964">Secreted</keyword>
<dbReference type="FunFam" id="2.60.120.290:FF:000005">
    <property type="entry name" value="Procollagen C-endopeptidase enhancer 1"/>
    <property type="match status" value="2"/>
</dbReference>
<protein>
    <recommendedName>
        <fullName evidence="14">Procollagen C-endopeptidase enhancer</fullName>
    </recommendedName>
</protein>
<dbReference type="InterPro" id="IPR001134">
    <property type="entry name" value="Netrin_domain"/>
</dbReference>